<gene>
    <name evidence="3" type="ORF">BOKJ2_LOCUS12580</name>
</gene>
<dbReference type="AlphaFoldDB" id="A0A811LKR3"/>
<keyword evidence="2" id="KW-0812">Transmembrane</keyword>
<keyword evidence="2" id="KW-0472">Membrane</keyword>
<keyword evidence="4" id="KW-1185">Reference proteome</keyword>
<protein>
    <submittedName>
        <fullName evidence="3">Uncharacterized protein</fullName>
    </submittedName>
</protein>
<evidence type="ECO:0000313" key="4">
    <source>
        <dbReference type="Proteomes" id="UP000614601"/>
    </source>
</evidence>
<dbReference type="EMBL" id="CAJFDH010000006">
    <property type="protein sequence ID" value="CAD5228242.1"/>
    <property type="molecule type" value="Genomic_DNA"/>
</dbReference>
<accession>A0A811LKR3</accession>
<sequence length="439" mass="48530">MEFNANLLNKILAAKVLPPKDGKVICANFHGFNHAGKTVTRRSAFVCPHLVGKTSEKKYKIEDDGIEELVYLFTPKDPDDFYVDGKWEEGNKLLKLDQANQLLKHHGTHQRAKSWMVRSFVVYQDKEGEMGFLNANNIPIRIKSGAVDLFNANAKVVGNTETGDLWLPDNTCRQVKADGDKYELVSSKCPNPEKLLLSLAALKEQKARLSDAEASPDIFAILYYEEAPTTTTTTSTTTTRPLTTAEFVVTTEPTTTTDQMEKFRNIGFGMVGFVAIIVIIALVACAIRKRGKKKVKDNVPEQDKSKKQRKDKLNSKDKADSKDNVKESADANPEADSKDVGDLKKVGGSEVIVVNQVSTGNPEGEPVTKPEADPDGDANLDVAQKTNGKLDAQPDAHGNQQAAQNSDRQLDAQPKQILYDHCKIRFEESIAFNLFTFSK</sequence>
<feature type="region of interest" description="Disordered" evidence="1">
    <location>
        <begin position="355"/>
        <end position="412"/>
    </location>
</feature>
<evidence type="ECO:0000256" key="1">
    <source>
        <dbReference type="SAM" id="MobiDB-lite"/>
    </source>
</evidence>
<comment type="caution">
    <text evidence="3">The sequence shown here is derived from an EMBL/GenBank/DDBJ whole genome shotgun (WGS) entry which is preliminary data.</text>
</comment>
<dbReference type="Proteomes" id="UP000783686">
    <property type="component" value="Unassembled WGS sequence"/>
</dbReference>
<keyword evidence="2" id="KW-1133">Transmembrane helix</keyword>
<feature type="transmembrane region" description="Helical" evidence="2">
    <location>
        <begin position="266"/>
        <end position="287"/>
    </location>
</feature>
<name>A0A811LKR3_9BILA</name>
<evidence type="ECO:0000256" key="2">
    <source>
        <dbReference type="SAM" id="Phobius"/>
    </source>
</evidence>
<dbReference type="Proteomes" id="UP000614601">
    <property type="component" value="Unassembled WGS sequence"/>
</dbReference>
<reference evidence="3" key="1">
    <citation type="submission" date="2020-09" db="EMBL/GenBank/DDBJ databases">
        <authorList>
            <person name="Kikuchi T."/>
        </authorList>
    </citation>
    <scope>NUCLEOTIDE SEQUENCE</scope>
    <source>
        <strain evidence="3">SH1</strain>
    </source>
</reference>
<proteinExistence type="predicted"/>
<dbReference type="EMBL" id="CAJFCW020000006">
    <property type="protein sequence ID" value="CAG9124269.1"/>
    <property type="molecule type" value="Genomic_DNA"/>
</dbReference>
<feature type="compositionally biased region" description="Polar residues" evidence="1">
    <location>
        <begin position="398"/>
        <end position="407"/>
    </location>
</feature>
<feature type="compositionally biased region" description="Basic and acidic residues" evidence="1">
    <location>
        <begin position="296"/>
        <end position="342"/>
    </location>
</feature>
<organism evidence="3 4">
    <name type="scientific">Bursaphelenchus okinawaensis</name>
    <dbReference type="NCBI Taxonomy" id="465554"/>
    <lineage>
        <taxon>Eukaryota</taxon>
        <taxon>Metazoa</taxon>
        <taxon>Ecdysozoa</taxon>
        <taxon>Nematoda</taxon>
        <taxon>Chromadorea</taxon>
        <taxon>Rhabditida</taxon>
        <taxon>Tylenchina</taxon>
        <taxon>Tylenchomorpha</taxon>
        <taxon>Aphelenchoidea</taxon>
        <taxon>Aphelenchoididae</taxon>
        <taxon>Bursaphelenchus</taxon>
    </lineage>
</organism>
<evidence type="ECO:0000313" key="3">
    <source>
        <dbReference type="EMBL" id="CAD5228242.1"/>
    </source>
</evidence>
<feature type="region of interest" description="Disordered" evidence="1">
    <location>
        <begin position="293"/>
        <end position="342"/>
    </location>
</feature>